<protein>
    <recommendedName>
        <fullName evidence="1">KIB1-4 beta-propeller domain-containing protein</fullName>
    </recommendedName>
</protein>
<accession>A0ABC8WAZ3</accession>
<dbReference type="PANTHER" id="PTHR33165">
    <property type="entry name" value="F-BOX DOMAIN CONTAINING PROTEIN-LIKE-RELATED"/>
    <property type="match status" value="1"/>
</dbReference>
<evidence type="ECO:0000313" key="3">
    <source>
        <dbReference type="Proteomes" id="UP001497457"/>
    </source>
</evidence>
<dbReference type="InterPro" id="IPR005174">
    <property type="entry name" value="KIB1-4_b-propeller"/>
</dbReference>
<evidence type="ECO:0000259" key="1">
    <source>
        <dbReference type="Pfam" id="PF03478"/>
    </source>
</evidence>
<sequence>MSSSGNQLCPAATTLVTAAGNPDAVLPSTGVHVDVDRLEERDWANLLGDAVRQIAGKLLADDAAEYVRLRAVCTPWRSATVAPNWEPQFFPRNWLLLHRDEVADTAAEPAARRRFVNVRTGATLRIRQPPAEEYGDFITGGTEGLLLFHCGRTDTVRLFNPLTAATAILPGLAGALGIEEAAVELELAAAGVIAADGNAPAAASPAVVLVLVMPTTTVFLCARPGDDRWRTVDAGEAQLQPFQGGLSMQGKFYLPTRHGEVLKVELYPQPHLVYVARPPGSRHCTCDVAVTSYLVPSLDEGGAGEDNDGMLLVRVFDGAVDVLGVHLGKGSYTRVPDLGNRTIFLPGLTVRADKLSSVAEMELGSVHLDEDIEDYIIG</sequence>
<dbReference type="Pfam" id="PF03478">
    <property type="entry name" value="Beta-prop_KIB1-4"/>
    <property type="match status" value="1"/>
</dbReference>
<organism evidence="2 3">
    <name type="scientific">Urochloa decumbens</name>
    <dbReference type="NCBI Taxonomy" id="240449"/>
    <lineage>
        <taxon>Eukaryota</taxon>
        <taxon>Viridiplantae</taxon>
        <taxon>Streptophyta</taxon>
        <taxon>Embryophyta</taxon>
        <taxon>Tracheophyta</taxon>
        <taxon>Spermatophyta</taxon>
        <taxon>Magnoliopsida</taxon>
        <taxon>Liliopsida</taxon>
        <taxon>Poales</taxon>
        <taxon>Poaceae</taxon>
        <taxon>PACMAD clade</taxon>
        <taxon>Panicoideae</taxon>
        <taxon>Panicodae</taxon>
        <taxon>Paniceae</taxon>
        <taxon>Melinidinae</taxon>
        <taxon>Urochloa</taxon>
    </lineage>
</organism>
<keyword evidence="3" id="KW-1185">Reference proteome</keyword>
<dbReference type="EMBL" id="OZ075122">
    <property type="protein sequence ID" value="CAL4906440.1"/>
    <property type="molecule type" value="Genomic_DNA"/>
</dbReference>
<evidence type="ECO:0000313" key="2">
    <source>
        <dbReference type="EMBL" id="CAL4906440.1"/>
    </source>
</evidence>
<dbReference type="PANTHER" id="PTHR33165:SF33">
    <property type="entry name" value="DUF295 DOMAIN-CONTAINING PROTEIN"/>
    <property type="match status" value="1"/>
</dbReference>
<reference evidence="2 3" key="2">
    <citation type="submission" date="2024-10" db="EMBL/GenBank/DDBJ databases">
        <authorList>
            <person name="Ryan C."/>
        </authorList>
    </citation>
    <scope>NUCLEOTIDE SEQUENCE [LARGE SCALE GENOMIC DNA]</scope>
</reference>
<reference evidence="3" key="1">
    <citation type="submission" date="2024-06" db="EMBL/GenBank/DDBJ databases">
        <authorList>
            <person name="Ryan C."/>
        </authorList>
    </citation>
    <scope>NUCLEOTIDE SEQUENCE [LARGE SCALE GENOMIC DNA]</scope>
</reference>
<proteinExistence type="predicted"/>
<dbReference type="AlphaFoldDB" id="A0ABC8WAZ3"/>
<gene>
    <name evidence="2" type="ORF">URODEC1_LOCUS12123</name>
</gene>
<dbReference type="Proteomes" id="UP001497457">
    <property type="component" value="Chromosome 12b"/>
</dbReference>
<feature type="domain" description="KIB1-4 beta-propeller" evidence="1">
    <location>
        <begin position="121"/>
        <end position="345"/>
    </location>
</feature>
<name>A0ABC8WAZ3_9POAL</name>